<evidence type="ECO:0000313" key="4">
    <source>
        <dbReference type="EMBL" id="MDT0317076.1"/>
    </source>
</evidence>
<dbReference type="Proteomes" id="UP001183420">
    <property type="component" value="Unassembled WGS sequence"/>
</dbReference>
<feature type="DNA-binding region" description="OmpR/PhoB-type" evidence="2">
    <location>
        <begin position="1"/>
        <end position="95"/>
    </location>
</feature>
<dbReference type="InterPro" id="IPR016032">
    <property type="entry name" value="Sig_transdc_resp-reg_C-effctor"/>
</dbReference>
<evidence type="ECO:0000259" key="3">
    <source>
        <dbReference type="PROSITE" id="PS51755"/>
    </source>
</evidence>
<evidence type="ECO:0000256" key="2">
    <source>
        <dbReference type="PROSITE-ProRule" id="PRU01091"/>
    </source>
</evidence>
<sequence>MRFGVLGPLAVWTEDGSPVPVPEAKVRALLADLLTSEGRPVSVDRLVADLWRERLPRDPAAALQTRVSQLRRALGDRTFSTEFAHGTRHPAPPDP</sequence>
<organism evidence="4 5">
    <name type="scientific">Streptomyces millisiae</name>
    <dbReference type="NCBI Taxonomy" id="3075542"/>
    <lineage>
        <taxon>Bacteria</taxon>
        <taxon>Bacillati</taxon>
        <taxon>Actinomycetota</taxon>
        <taxon>Actinomycetes</taxon>
        <taxon>Kitasatosporales</taxon>
        <taxon>Streptomycetaceae</taxon>
        <taxon>Streptomyces</taxon>
    </lineage>
</organism>
<keyword evidence="5" id="KW-1185">Reference proteome</keyword>
<dbReference type="PROSITE" id="PS51755">
    <property type="entry name" value="OMPR_PHOB"/>
    <property type="match status" value="1"/>
</dbReference>
<name>A0ABU2LHL0_9ACTN</name>
<dbReference type="SUPFAM" id="SSF46894">
    <property type="entry name" value="C-terminal effector domain of the bipartite response regulators"/>
    <property type="match status" value="1"/>
</dbReference>
<feature type="domain" description="OmpR/PhoB-type" evidence="3">
    <location>
        <begin position="1"/>
        <end position="95"/>
    </location>
</feature>
<keyword evidence="1 2" id="KW-0238">DNA-binding</keyword>
<protein>
    <submittedName>
        <fullName evidence="4">Winged helix-turn-helix domain-containing protein</fullName>
    </submittedName>
</protein>
<dbReference type="InterPro" id="IPR001867">
    <property type="entry name" value="OmpR/PhoB-type_DNA-bd"/>
</dbReference>
<evidence type="ECO:0000313" key="5">
    <source>
        <dbReference type="Proteomes" id="UP001183420"/>
    </source>
</evidence>
<dbReference type="InterPro" id="IPR051677">
    <property type="entry name" value="AfsR-DnrI-RedD_regulator"/>
</dbReference>
<evidence type="ECO:0000256" key="1">
    <source>
        <dbReference type="ARBA" id="ARBA00023125"/>
    </source>
</evidence>
<proteinExistence type="predicted"/>
<dbReference type="Gene3D" id="1.10.10.10">
    <property type="entry name" value="Winged helix-like DNA-binding domain superfamily/Winged helix DNA-binding domain"/>
    <property type="match status" value="1"/>
</dbReference>
<dbReference type="PANTHER" id="PTHR35807:SF1">
    <property type="entry name" value="TRANSCRIPTIONAL REGULATOR REDD"/>
    <property type="match status" value="1"/>
</dbReference>
<dbReference type="InterPro" id="IPR036388">
    <property type="entry name" value="WH-like_DNA-bd_sf"/>
</dbReference>
<gene>
    <name evidence="4" type="ORF">RNC47_01845</name>
</gene>
<dbReference type="Pfam" id="PF00486">
    <property type="entry name" value="Trans_reg_C"/>
    <property type="match status" value="1"/>
</dbReference>
<dbReference type="EMBL" id="JAVREM010000001">
    <property type="protein sequence ID" value="MDT0317076.1"/>
    <property type="molecule type" value="Genomic_DNA"/>
</dbReference>
<dbReference type="RefSeq" id="WP_311594814.1">
    <property type="nucleotide sequence ID" value="NZ_JAVREM010000001.1"/>
</dbReference>
<accession>A0ABU2LHL0</accession>
<reference evidence="5" key="1">
    <citation type="submission" date="2023-07" db="EMBL/GenBank/DDBJ databases">
        <title>30 novel species of actinomycetes from the DSMZ collection.</title>
        <authorList>
            <person name="Nouioui I."/>
        </authorList>
    </citation>
    <scope>NUCLEOTIDE SEQUENCE [LARGE SCALE GENOMIC DNA]</scope>
    <source>
        <strain evidence="5">DSM 44918</strain>
    </source>
</reference>
<comment type="caution">
    <text evidence="4">The sequence shown here is derived from an EMBL/GenBank/DDBJ whole genome shotgun (WGS) entry which is preliminary data.</text>
</comment>
<dbReference type="PANTHER" id="PTHR35807">
    <property type="entry name" value="TRANSCRIPTIONAL REGULATOR REDD-RELATED"/>
    <property type="match status" value="1"/>
</dbReference>